<feature type="compositionally biased region" description="Basic and acidic residues" evidence="11">
    <location>
        <begin position="25"/>
        <end position="41"/>
    </location>
</feature>
<evidence type="ECO:0000256" key="5">
    <source>
        <dbReference type="ARBA" id="ARBA00022691"/>
    </source>
</evidence>
<evidence type="ECO:0000256" key="3">
    <source>
        <dbReference type="ARBA" id="ARBA00022603"/>
    </source>
</evidence>
<dbReference type="AlphaFoldDB" id="A0A8C3B7A9"/>
<dbReference type="PANTHER" id="PTHR13563:SF13">
    <property type="entry name" value="TRNA METHYLTRANSFERASE 10 HOMOLOG A"/>
    <property type="match status" value="1"/>
</dbReference>
<reference evidence="13" key="2">
    <citation type="submission" date="2025-08" db="UniProtKB">
        <authorList>
            <consortium name="Ensembl"/>
        </authorList>
    </citation>
    <scope>IDENTIFICATION</scope>
</reference>
<dbReference type="Ensembl" id="ENSCMMT00000002193.1">
    <property type="protein sequence ID" value="ENSCMMP00000001964.1"/>
    <property type="gene ID" value="ENSCMMG00000001256.1"/>
</dbReference>
<evidence type="ECO:0000313" key="13">
    <source>
        <dbReference type="Ensembl" id="ENSCMMP00000001964.1"/>
    </source>
</evidence>
<keyword evidence="14" id="KW-1185">Reference proteome</keyword>
<dbReference type="PIRSF" id="PIRSF016323">
    <property type="entry name" value="tRNA_m1G_mtfrase_met"/>
    <property type="match status" value="1"/>
</dbReference>
<dbReference type="PROSITE" id="PS51675">
    <property type="entry name" value="SAM_MT_TRM10"/>
    <property type="match status" value="1"/>
</dbReference>
<evidence type="ECO:0000256" key="9">
    <source>
        <dbReference type="ARBA" id="ARBA00048434"/>
    </source>
</evidence>
<evidence type="ECO:0000313" key="14">
    <source>
        <dbReference type="Proteomes" id="UP000694556"/>
    </source>
</evidence>
<dbReference type="GO" id="GO:0000049">
    <property type="term" value="F:tRNA binding"/>
    <property type="evidence" value="ECO:0007669"/>
    <property type="project" value="TreeGrafter"/>
</dbReference>
<evidence type="ECO:0000256" key="11">
    <source>
        <dbReference type="SAM" id="MobiDB-lite"/>
    </source>
</evidence>
<evidence type="ECO:0000256" key="8">
    <source>
        <dbReference type="ARBA" id="ARBA00045240"/>
    </source>
</evidence>
<organism evidence="13 14">
    <name type="scientific">Cairina moschata</name>
    <name type="common">Muscovy duck</name>
    <dbReference type="NCBI Taxonomy" id="8855"/>
    <lineage>
        <taxon>Eukaryota</taxon>
        <taxon>Metazoa</taxon>
        <taxon>Chordata</taxon>
        <taxon>Craniata</taxon>
        <taxon>Vertebrata</taxon>
        <taxon>Euteleostomi</taxon>
        <taxon>Archelosauria</taxon>
        <taxon>Archosauria</taxon>
        <taxon>Dinosauria</taxon>
        <taxon>Saurischia</taxon>
        <taxon>Theropoda</taxon>
        <taxon>Coelurosauria</taxon>
        <taxon>Aves</taxon>
        <taxon>Neognathae</taxon>
        <taxon>Galloanserae</taxon>
        <taxon>Anseriformes</taxon>
        <taxon>Anatidae</taxon>
        <taxon>Anatinae</taxon>
        <taxon>Cairina</taxon>
    </lineage>
</organism>
<feature type="compositionally biased region" description="Basic residues" evidence="11">
    <location>
        <begin position="73"/>
        <end position="86"/>
    </location>
</feature>
<reference evidence="13" key="1">
    <citation type="submission" date="2018-09" db="EMBL/GenBank/DDBJ databases">
        <title>Common duck and Muscovy duck high density SNP chip.</title>
        <authorList>
            <person name="Vignal A."/>
            <person name="Thebault N."/>
            <person name="Warren W.C."/>
        </authorList>
    </citation>
    <scope>NUCLEOTIDE SEQUENCE [LARGE SCALE GENOMIC DNA]</scope>
</reference>
<protein>
    <recommendedName>
        <fullName evidence="2">tRNA methyltransferase 10 homolog A</fullName>
        <ecNumber evidence="1">2.1.1.221</ecNumber>
    </recommendedName>
    <alternativeName>
        <fullName evidence="6">RNA (guanine-9-)-methyltransferase domain-containing protein 2</fullName>
    </alternativeName>
    <alternativeName>
        <fullName evidence="7">tRNA (guanine(9)-N(1))-methyltransferase TRMT10A</fullName>
    </alternativeName>
</protein>
<keyword evidence="4" id="KW-0808">Transferase</keyword>
<evidence type="ECO:0000256" key="6">
    <source>
        <dbReference type="ARBA" id="ARBA00029801"/>
    </source>
</evidence>
<sequence>MSSETSTESPEVPTENTMPPDVPDAEGKVKSSDSQVDRQVEGSDEVECLEPLSKRQRKKLLKQKQWEEQKDLRRQKRKEKRQKRKLERQSKLDPSSEGSGRKRMRREVVPSTLRLIVDCSFDDLMVLKDVKKLHKQIQRCYAENRKAFHPVQFYLTSHGGQLKSNMNENDKGWVNWKDIQIRTEHYSELIKKEDLVYLTSDSPDVLSDLDEKKAYVIGGLVDHNHHKGITYKKAVEQGIGHAQLPLGNFVKMNSRKVLAVNHVFEIILAYLEKRDWKEAFFSVLPQRKGAVPLGEANDSSTRALSEKEGEDNDSDSN</sequence>
<feature type="domain" description="SAM-dependent MTase TRM10-type" evidence="12">
    <location>
        <begin position="101"/>
        <end position="291"/>
    </location>
</feature>
<dbReference type="InterPro" id="IPR038459">
    <property type="entry name" value="MT_TRM10-typ_sf"/>
</dbReference>
<dbReference type="SMR" id="A0A8C3B7A9"/>
<keyword evidence="5" id="KW-0949">S-adenosyl-L-methionine</keyword>
<dbReference type="InterPro" id="IPR028564">
    <property type="entry name" value="MT_TRM10-typ"/>
</dbReference>
<dbReference type="PANTHER" id="PTHR13563">
    <property type="entry name" value="TRNA (GUANINE-9-) METHYLTRANSFERASE"/>
    <property type="match status" value="1"/>
</dbReference>
<evidence type="ECO:0000256" key="1">
    <source>
        <dbReference type="ARBA" id="ARBA00012797"/>
    </source>
</evidence>
<keyword evidence="3" id="KW-0489">Methyltransferase</keyword>
<feature type="compositionally biased region" description="Low complexity" evidence="11">
    <location>
        <begin position="1"/>
        <end position="17"/>
    </location>
</feature>
<feature type="region of interest" description="Disordered" evidence="11">
    <location>
        <begin position="291"/>
        <end position="317"/>
    </location>
</feature>
<dbReference type="GO" id="GO:0005654">
    <property type="term" value="C:nucleoplasm"/>
    <property type="evidence" value="ECO:0007669"/>
    <property type="project" value="TreeGrafter"/>
</dbReference>
<comment type="catalytic activity">
    <reaction evidence="9">
        <text>guanosine(9) in tRNA + S-adenosyl-L-methionine = N(1)-methylguanosine(9) in tRNA + S-adenosyl-L-homocysteine + H(+)</text>
        <dbReference type="Rhea" id="RHEA:43156"/>
        <dbReference type="Rhea" id="RHEA-COMP:10367"/>
        <dbReference type="Rhea" id="RHEA-COMP:10368"/>
        <dbReference type="ChEBI" id="CHEBI:15378"/>
        <dbReference type="ChEBI" id="CHEBI:57856"/>
        <dbReference type="ChEBI" id="CHEBI:59789"/>
        <dbReference type="ChEBI" id="CHEBI:73542"/>
        <dbReference type="ChEBI" id="CHEBI:74269"/>
        <dbReference type="EC" id="2.1.1.221"/>
    </reaction>
</comment>
<dbReference type="Proteomes" id="UP000694556">
    <property type="component" value="Chromosome 4"/>
</dbReference>
<evidence type="ECO:0000256" key="10">
    <source>
        <dbReference type="PIRSR" id="PIRSR016323-1"/>
    </source>
</evidence>
<feature type="region of interest" description="Disordered" evidence="11">
    <location>
        <begin position="1"/>
        <end position="105"/>
    </location>
</feature>
<dbReference type="GO" id="GO:0052905">
    <property type="term" value="F:tRNA (guanosine(9)-N1)-methyltransferase activity"/>
    <property type="evidence" value="ECO:0007669"/>
    <property type="project" value="UniProtKB-EC"/>
</dbReference>
<dbReference type="GO" id="GO:0005829">
    <property type="term" value="C:cytosol"/>
    <property type="evidence" value="ECO:0007669"/>
    <property type="project" value="TreeGrafter"/>
</dbReference>
<evidence type="ECO:0000256" key="7">
    <source>
        <dbReference type="ARBA" id="ARBA00032540"/>
    </source>
</evidence>
<dbReference type="FunFam" id="3.40.1280.30:FF:000001">
    <property type="entry name" value="tRNA methyltransferase 10 homolog A"/>
    <property type="match status" value="1"/>
</dbReference>
<evidence type="ECO:0000256" key="4">
    <source>
        <dbReference type="ARBA" id="ARBA00022679"/>
    </source>
</evidence>
<proteinExistence type="predicted"/>
<reference evidence="13" key="3">
    <citation type="submission" date="2025-09" db="UniProtKB">
        <authorList>
            <consortium name="Ensembl"/>
        </authorList>
    </citation>
    <scope>IDENTIFICATION</scope>
</reference>
<evidence type="ECO:0000259" key="12">
    <source>
        <dbReference type="PROSITE" id="PS51675"/>
    </source>
</evidence>
<dbReference type="EC" id="2.1.1.221" evidence="1"/>
<feature type="compositionally biased region" description="Acidic residues" evidence="11">
    <location>
        <begin position="308"/>
        <end position="317"/>
    </location>
</feature>
<dbReference type="InterPro" id="IPR016653">
    <property type="entry name" value="TRM10/TRM10A"/>
</dbReference>
<dbReference type="GO" id="GO:0002939">
    <property type="term" value="P:tRNA N1-guanine methylation"/>
    <property type="evidence" value="ECO:0007669"/>
    <property type="project" value="TreeGrafter"/>
</dbReference>
<dbReference type="InterPro" id="IPR007356">
    <property type="entry name" value="tRNA_m1G_MeTrfase_euk"/>
</dbReference>
<accession>A0A8C3B7A9</accession>
<feature type="active site" description="Proton acceptor" evidence="10">
    <location>
        <position position="222"/>
    </location>
</feature>
<evidence type="ECO:0000256" key="2">
    <source>
        <dbReference type="ARBA" id="ARBA00014673"/>
    </source>
</evidence>
<dbReference type="Gene3D" id="3.40.1280.30">
    <property type="match status" value="1"/>
</dbReference>
<comment type="function">
    <text evidence="8">S-adenosyl-L-methionine-dependent guanine N(1)-methyltransferase that catalyzes the formation of N(1)-methylguanine at position 9 (m1G9) in tRNAs. Probably not able to catalyze formation of N(1)-methyladenine at position 9 (m1A9) in tRNAs.</text>
</comment>
<dbReference type="CDD" id="cd18101">
    <property type="entry name" value="Trm10euk_A"/>
    <property type="match status" value="1"/>
</dbReference>
<name>A0A8C3B7A9_CAIMO</name>